<evidence type="ECO:0000313" key="3">
    <source>
        <dbReference type="EMBL" id="TMQ96813.1"/>
    </source>
</evidence>
<sequence>MRILNSDRLPVDEPDVPEELARELQRQRELAAARRTDELERVRAEAGHGRARADVAEETRLAELARTEREADVRAEADLAQMYRQFRASGARTRIKADMARSGEARALRLEWLRTRNLRVLVPVLIGFGIWSTTGVQQGAAKIMDVDKSDPVWWTLWGLEALLIGAVCWIIIARARLAASGGRLASHAERIGFGCLTTSIFLNLIAAVPTGDADVSGWAVPGAMFAHALGPIGAAVTAHLIGVIDTSISDADPWNEGEGENKRPVPRLAEMDLQPPTVAPARNAPEKDTENEAAAEHAVPVTVWPVPLGNRPALTVIARPTPVKTGKGTGKSTVRTGGDRDAQPDAGTPRRPRPNKGVPVPEAAKPLPRTSRDRTDTELQEQLAELLARGEIEPGVRAVKDALGIGYDRAKRIMAALAEEVTGKADNADLGEVARPLTVVAGGAK</sequence>
<keyword evidence="2" id="KW-1133">Transmembrane helix</keyword>
<protein>
    <recommendedName>
        <fullName evidence="5">DUF2637 domain-containing protein</fullName>
    </recommendedName>
</protein>
<dbReference type="RefSeq" id="WP_138646824.1">
    <property type="nucleotide sequence ID" value="NZ_VCKW01000105.1"/>
</dbReference>
<proteinExistence type="predicted"/>
<reference evidence="3 4" key="1">
    <citation type="submission" date="2019-05" db="EMBL/GenBank/DDBJ databases">
        <title>Draft genome sequence of Actinomadura sp. 14C53.</title>
        <authorList>
            <person name="Saricaoglu S."/>
            <person name="Isik K."/>
        </authorList>
    </citation>
    <scope>NUCLEOTIDE SEQUENCE [LARGE SCALE GENOMIC DNA]</scope>
    <source>
        <strain evidence="3 4">14C53</strain>
    </source>
</reference>
<name>A0A5C4JAY6_9ACTN</name>
<keyword evidence="2" id="KW-0812">Transmembrane</keyword>
<feature type="region of interest" description="Disordered" evidence="1">
    <location>
        <begin position="315"/>
        <end position="379"/>
    </location>
</feature>
<feature type="transmembrane region" description="Helical" evidence="2">
    <location>
        <begin position="152"/>
        <end position="173"/>
    </location>
</feature>
<dbReference type="OrthoDB" id="3406005at2"/>
<keyword evidence="2" id="KW-0472">Membrane</keyword>
<feature type="region of interest" description="Disordered" evidence="1">
    <location>
        <begin position="274"/>
        <end position="298"/>
    </location>
</feature>
<keyword evidence="4" id="KW-1185">Reference proteome</keyword>
<accession>A0A5C4JAY6</accession>
<dbReference type="EMBL" id="VCKW01000105">
    <property type="protein sequence ID" value="TMQ96813.1"/>
    <property type="molecule type" value="Genomic_DNA"/>
</dbReference>
<evidence type="ECO:0000256" key="2">
    <source>
        <dbReference type="SAM" id="Phobius"/>
    </source>
</evidence>
<gene>
    <name evidence="3" type="ORF">ETD83_20885</name>
</gene>
<dbReference type="Proteomes" id="UP000309174">
    <property type="component" value="Unassembled WGS sequence"/>
</dbReference>
<feature type="transmembrane region" description="Helical" evidence="2">
    <location>
        <begin position="118"/>
        <end position="140"/>
    </location>
</feature>
<comment type="caution">
    <text evidence="3">The sequence shown here is derived from an EMBL/GenBank/DDBJ whole genome shotgun (WGS) entry which is preliminary data.</text>
</comment>
<organism evidence="3 4">
    <name type="scientific">Actinomadura soli</name>
    <dbReference type="NCBI Taxonomy" id="2508997"/>
    <lineage>
        <taxon>Bacteria</taxon>
        <taxon>Bacillati</taxon>
        <taxon>Actinomycetota</taxon>
        <taxon>Actinomycetes</taxon>
        <taxon>Streptosporangiales</taxon>
        <taxon>Thermomonosporaceae</taxon>
        <taxon>Actinomadura</taxon>
    </lineage>
</organism>
<evidence type="ECO:0000256" key="1">
    <source>
        <dbReference type="SAM" id="MobiDB-lite"/>
    </source>
</evidence>
<evidence type="ECO:0000313" key="4">
    <source>
        <dbReference type="Proteomes" id="UP000309174"/>
    </source>
</evidence>
<dbReference type="AlphaFoldDB" id="A0A5C4JAY6"/>
<evidence type="ECO:0008006" key="5">
    <source>
        <dbReference type="Google" id="ProtNLM"/>
    </source>
</evidence>